<feature type="domain" description="DNA-binding phage zinc finger" evidence="1">
    <location>
        <begin position="16"/>
        <end position="62"/>
    </location>
</feature>
<evidence type="ECO:0000313" key="2">
    <source>
        <dbReference type="EMBL" id="AHG92098.1"/>
    </source>
</evidence>
<dbReference type="EMBL" id="CP007129">
    <property type="protein sequence ID" value="AHG92098.1"/>
    <property type="molecule type" value="Genomic_DNA"/>
</dbReference>
<organism evidence="2 4">
    <name type="scientific">Gemmatirosa kalamazoonensis</name>
    <dbReference type="NCBI Taxonomy" id="861299"/>
    <lineage>
        <taxon>Bacteria</taxon>
        <taxon>Pseudomonadati</taxon>
        <taxon>Gemmatimonadota</taxon>
        <taxon>Gemmatimonadia</taxon>
        <taxon>Gemmatimonadales</taxon>
        <taxon>Gemmatimonadaceae</taxon>
        <taxon>Gemmatirosa</taxon>
    </lineage>
</organism>
<dbReference type="RefSeq" id="WP_104023208.1">
    <property type="nucleotide sequence ID" value="NZ_CP007129.1"/>
</dbReference>
<proteinExistence type="predicted"/>
<evidence type="ECO:0000313" key="4">
    <source>
        <dbReference type="Proteomes" id="UP000019151"/>
    </source>
</evidence>
<evidence type="ECO:0000259" key="1">
    <source>
        <dbReference type="Pfam" id="PF24623"/>
    </source>
</evidence>
<evidence type="ECO:0000313" key="3">
    <source>
        <dbReference type="EMBL" id="AHG92166.1"/>
    </source>
</evidence>
<dbReference type="HOGENOM" id="CLU_2824952_0_0_0"/>
<gene>
    <name evidence="2" type="ORF">J421_4563</name>
    <name evidence="3" type="ORF">J421_4631</name>
</gene>
<dbReference type="InterPro" id="IPR056911">
    <property type="entry name" value="Phage_Znf_bind_put"/>
</dbReference>
<keyword evidence="4" id="KW-1185">Reference proteome</keyword>
<dbReference type="KEGG" id="gba:J421_4563"/>
<accession>W0RR83</accession>
<geneLocation type="plasmid" evidence="2 4">
    <name>1</name>
</geneLocation>
<name>W0RR83_9BACT</name>
<dbReference type="AlphaFoldDB" id="W0RR83"/>
<dbReference type="KEGG" id="gba:J421_4631"/>
<sequence>MRLDKRTRDLIERWEHHPALAVPCPRCHKAPGEPCVSCLGNVTLPHIPRVIAAERAPERGEAAAHG</sequence>
<dbReference type="Proteomes" id="UP000019151">
    <property type="component" value="Plasmid 1"/>
</dbReference>
<dbReference type="InParanoid" id="W0RR83"/>
<dbReference type="EMBL" id="CP007129">
    <property type="protein sequence ID" value="AHG92166.1"/>
    <property type="molecule type" value="Genomic_DNA"/>
</dbReference>
<reference evidence="2" key="1">
    <citation type="submission" date="2013-12" db="EMBL/GenBank/DDBJ databases">
        <authorList>
            <person name="DeBruyn J.M."/>
            <person name="Radosevich M."/>
            <person name="Wommack K.Eric."/>
            <person name="Polson S."/>
            <person name="Hauser L.J."/>
            <person name="Fawaz M.N."/>
            <person name="Korlach J."/>
            <person name="Tsai Y.-C."/>
        </authorList>
    </citation>
    <scope>NUCLEOTIDE SEQUENCE</scope>
    <source>
        <strain evidence="2">KBS708</strain>
        <plasmid evidence="2">1</plasmid>
    </source>
</reference>
<dbReference type="Pfam" id="PF24623">
    <property type="entry name" value="Phage_zn_bind_8"/>
    <property type="match status" value="1"/>
</dbReference>
<keyword evidence="2" id="KW-0614">Plasmid</keyword>
<reference evidence="2 4" key="2">
    <citation type="journal article" date="2014" name="Genome Announc.">
        <title>Genome Sequence and Methylome of Soil Bacterium Gemmatirosa kalamazoonensis KBS708T, a Member of the Rarely Cultivated Gemmatimonadetes Phylum.</title>
        <authorList>
            <person name="Debruyn J.M."/>
            <person name="Radosevich M."/>
            <person name="Wommack K.E."/>
            <person name="Polson S.W."/>
            <person name="Hauser L.J."/>
            <person name="Fawaz M.N."/>
            <person name="Korlach J."/>
            <person name="Tsai Y.C."/>
        </authorList>
    </citation>
    <scope>NUCLEOTIDE SEQUENCE [LARGE SCALE GENOMIC DNA]</scope>
    <source>
        <strain evidence="2 4">KBS708</strain>
        <plasmid evidence="2">1</plasmid>
        <plasmid evidence="4">Plasmid 1</plasmid>
    </source>
</reference>
<protein>
    <recommendedName>
        <fullName evidence="1">DNA-binding phage zinc finger domain-containing protein</fullName>
    </recommendedName>
</protein>